<evidence type="ECO:0000256" key="1">
    <source>
        <dbReference type="SAM" id="MobiDB-lite"/>
    </source>
</evidence>
<dbReference type="InterPro" id="IPR003018">
    <property type="entry name" value="GAF"/>
</dbReference>
<proteinExistence type="predicted"/>
<feature type="domain" description="EAL" evidence="2">
    <location>
        <begin position="155"/>
        <end position="395"/>
    </location>
</feature>
<evidence type="ECO:0000259" key="2">
    <source>
        <dbReference type="PROSITE" id="PS50883"/>
    </source>
</evidence>
<dbReference type="Pfam" id="PF13185">
    <property type="entry name" value="GAF_2"/>
    <property type="match status" value="1"/>
</dbReference>
<gene>
    <name evidence="3" type="ORF">CLV70_11888</name>
</gene>
<dbReference type="Pfam" id="PF00563">
    <property type="entry name" value="EAL"/>
    <property type="match status" value="1"/>
</dbReference>
<sequence>MGKNRTEAAEQVADLLRTARRALGLSLAFMTRMDGDTQHLEVVESALPMIFRDGMTQPQQTSFCQAVMDGALPPVMPDVRDFPVAMRLPAARMPRVRSFVSVPVVLSDGTVYGTFCAAGFTADKQLTRRDQALMEVLSHAAAMIIEPDVRRRARDAEIAGRILPVIDEGGPAVLLQPLVDLTTGRRVGAEALSRFPAAWNLPPDRCFADAHLIGEGHRLELLALRRAADHLDRVPGYVAMNVSPATFLTPECAALLGRLPLDRVVLELSEHEVVEDYDLLKAALAPLRARGLRLAIDDVGAGYSSLRHIVITAPDVIKLDRGIVTGLAGDPVLTVVTRALVDLARGVGAVVVAEGVETAADAAALAGSGVDLGQGWHFGRATAPEELRDSYPVAAAPAPARTAAPLPGPVRAPAPVPASATRR</sequence>
<dbReference type="InterPro" id="IPR050706">
    <property type="entry name" value="Cyclic-di-GMP_PDE-like"/>
</dbReference>
<organism evidence="3 4">
    <name type="scientific">Pseudosporangium ferrugineum</name>
    <dbReference type="NCBI Taxonomy" id="439699"/>
    <lineage>
        <taxon>Bacteria</taxon>
        <taxon>Bacillati</taxon>
        <taxon>Actinomycetota</taxon>
        <taxon>Actinomycetes</taxon>
        <taxon>Micromonosporales</taxon>
        <taxon>Micromonosporaceae</taxon>
        <taxon>Pseudosporangium</taxon>
    </lineage>
</organism>
<dbReference type="InterPro" id="IPR001633">
    <property type="entry name" value="EAL_dom"/>
</dbReference>
<keyword evidence="4" id="KW-1185">Reference proteome</keyword>
<accession>A0A2T0RLN4</accession>
<dbReference type="CDD" id="cd01948">
    <property type="entry name" value="EAL"/>
    <property type="match status" value="1"/>
</dbReference>
<dbReference type="Gene3D" id="3.30.450.40">
    <property type="match status" value="1"/>
</dbReference>
<dbReference type="InterPro" id="IPR029016">
    <property type="entry name" value="GAF-like_dom_sf"/>
</dbReference>
<dbReference type="PANTHER" id="PTHR33121">
    <property type="entry name" value="CYCLIC DI-GMP PHOSPHODIESTERASE PDEF"/>
    <property type="match status" value="1"/>
</dbReference>
<comment type="caution">
    <text evidence="3">The sequence shown here is derived from an EMBL/GenBank/DDBJ whole genome shotgun (WGS) entry which is preliminary data.</text>
</comment>
<reference evidence="3 4" key="1">
    <citation type="submission" date="2018-03" db="EMBL/GenBank/DDBJ databases">
        <title>Genomic Encyclopedia of Archaeal and Bacterial Type Strains, Phase II (KMG-II): from individual species to whole genera.</title>
        <authorList>
            <person name="Goeker M."/>
        </authorList>
    </citation>
    <scope>NUCLEOTIDE SEQUENCE [LARGE SCALE GENOMIC DNA]</scope>
    <source>
        <strain evidence="3 4">DSM 45348</strain>
    </source>
</reference>
<feature type="compositionally biased region" description="Pro residues" evidence="1">
    <location>
        <begin position="406"/>
        <end position="416"/>
    </location>
</feature>
<dbReference type="OrthoDB" id="23692at2"/>
<dbReference type="SUPFAM" id="SSF141868">
    <property type="entry name" value="EAL domain-like"/>
    <property type="match status" value="1"/>
</dbReference>
<dbReference type="InterPro" id="IPR035919">
    <property type="entry name" value="EAL_sf"/>
</dbReference>
<dbReference type="SMART" id="SM00065">
    <property type="entry name" value="GAF"/>
    <property type="match status" value="1"/>
</dbReference>
<dbReference type="Gene3D" id="3.20.20.450">
    <property type="entry name" value="EAL domain"/>
    <property type="match status" value="1"/>
</dbReference>
<dbReference type="PANTHER" id="PTHR33121:SF76">
    <property type="entry name" value="SIGNALING PROTEIN"/>
    <property type="match status" value="1"/>
</dbReference>
<dbReference type="SMART" id="SM00052">
    <property type="entry name" value="EAL"/>
    <property type="match status" value="1"/>
</dbReference>
<evidence type="ECO:0000313" key="3">
    <source>
        <dbReference type="EMBL" id="PRY22023.1"/>
    </source>
</evidence>
<evidence type="ECO:0000313" key="4">
    <source>
        <dbReference type="Proteomes" id="UP000239209"/>
    </source>
</evidence>
<dbReference type="EMBL" id="PVZG01000018">
    <property type="protein sequence ID" value="PRY22023.1"/>
    <property type="molecule type" value="Genomic_DNA"/>
</dbReference>
<feature type="compositionally biased region" description="Low complexity" evidence="1">
    <location>
        <begin position="392"/>
        <end position="405"/>
    </location>
</feature>
<dbReference type="AlphaFoldDB" id="A0A2T0RLN4"/>
<dbReference type="RefSeq" id="WP_106130086.1">
    <property type="nucleotide sequence ID" value="NZ_PVZG01000018.1"/>
</dbReference>
<dbReference type="Proteomes" id="UP000239209">
    <property type="component" value="Unassembled WGS sequence"/>
</dbReference>
<feature type="region of interest" description="Disordered" evidence="1">
    <location>
        <begin position="389"/>
        <end position="423"/>
    </location>
</feature>
<protein>
    <submittedName>
        <fullName evidence="3">EAL domain-containing protein (Putative c-di-GMP-specific phosphodiesterase class I)</fullName>
    </submittedName>
</protein>
<name>A0A2T0RLN4_9ACTN</name>
<dbReference type="PROSITE" id="PS50883">
    <property type="entry name" value="EAL"/>
    <property type="match status" value="1"/>
</dbReference>
<dbReference type="SUPFAM" id="SSF55781">
    <property type="entry name" value="GAF domain-like"/>
    <property type="match status" value="1"/>
</dbReference>
<dbReference type="GO" id="GO:0071111">
    <property type="term" value="F:cyclic-guanylate-specific phosphodiesterase activity"/>
    <property type="evidence" value="ECO:0007669"/>
    <property type="project" value="InterPro"/>
</dbReference>